<dbReference type="InterPro" id="IPR003010">
    <property type="entry name" value="C-N_Hydrolase"/>
</dbReference>
<protein>
    <recommendedName>
        <fullName evidence="2">CN hydrolase domain-containing protein</fullName>
    </recommendedName>
</protein>
<dbReference type="Gene3D" id="3.60.110.10">
    <property type="entry name" value="Carbon-nitrogen hydrolase"/>
    <property type="match status" value="1"/>
</dbReference>
<comment type="caution">
    <text evidence="3">The sequence shown here is derived from an EMBL/GenBank/DDBJ whole genome shotgun (WGS) entry which is preliminary data.</text>
</comment>
<dbReference type="AlphaFoldDB" id="A0A6A8G9A6"/>
<dbReference type="Proteomes" id="UP000443423">
    <property type="component" value="Unassembled WGS sequence"/>
</dbReference>
<name>A0A6A8G9A6_9EURY</name>
<dbReference type="PROSITE" id="PS01227">
    <property type="entry name" value="UPF0012"/>
    <property type="match status" value="1"/>
</dbReference>
<dbReference type="PROSITE" id="PS50263">
    <property type="entry name" value="CN_HYDROLASE"/>
    <property type="match status" value="1"/>
</dbReference>
<dbReference type="OrthoDB" id="39312at2157"/>
<accession>A0A6A8G9A6</accession>
<feature type="domain" description="CN hydrolase" evidence="2">
    <location>
        <begin position="3"/>
        <end position="253"/>
    </location>
</feature>
<organism evidence="3 4">
    <name type="scientific">Haloferax marinum</name>
    <dbReference type="NCBI Taxonomy" id="2666143"/>
    <lineage>
        <taxon>Archaea</taxon>
        <taxon>Methanobacteriati</taxon>
        <taxon>Methanobacteriota</taxon>
        <taxon>Stenosarchaea group</taxon>
        <taxon>Halobacteria</taxon>
        <taxon>Halobacteriales</taxon>
        <taxon>Haloferacaceae</taxon>
        <taxon>Haloferax</taxon>
    </lineage>
</organism>
<dbReference type="PANTHER" id="PTHR23088">
    <property type="entry name" value="NITRILASE-RELATED"/>
    <property type="match status" value="1"/>
</dbReference>
<feature type="region of interest" description="Disordered" evidence="1">
    <location>
        <begin position="117"/>
        <end position="137"/>
    </location>
</feature>
<dbReference type="InterPro" id="IPR001110">
    <property type="entry name" value="UPF0012_CS"/>
</dbReference>
<reference evidence="3 4" key="1">
    <citation type="submission" date="2019-11" db="EMBL/GenBank/DDBJ databases">
        <title>Whole genome sequence of Haloferax sp. MBLA0078.</title>
        <authorList>
            <person name="Seo M.-J."/>
            <person name="Cho E.-S."/>
        </authorList>
    </citation>
    <scope>NUCLEOTIDE SEQUENCE [LARGE SCALE GENOMIC DNA]</scope>
    <source>
        <strain evidence="3 4">MBLA0078</strain>
    </source>
</reference>
<dbReference type="PANTHER" id="PTHR23088:SF50">
    <property type="entry name" value="HYDROLASE YHCX"/>
    <property type="match status" value="1"/>
</dbReference>
<dbReference type="Pfam" id="PF00795">
    <property type="entry name" value="CN_hydrolase"/>
    <property type="match status" value="1"/>
</dbReference>
<sequence>MTFHIGLCQLTFDPSETITDLTDRMAAAVRQAGPADLYIMPELVGAGPTYDSNLSPADRPLPDDAISHLHEHLRELASDEDAVVVGGTYPVATSDARIANRCPVATPDGVVTYDKQNPIPEERDAGTQAGDAEPPLRTHNGVTIAPLICYDVEFPELVRSVVDRGAEVLAVPSWTASTAGAERIRRCAAARAVENQCYVATVPLVTDSDADPAGTGRSAVFAPCDDVCGPGGTRLTLPLDQQLSRTCPVDIDDIHRSRADASVRPYSDYRRQD</sequence>
<dbReference type="EMBL" id="WKJQ01000001">
    <property type="protein sequence ID" value="MRW97810.1"/>
    <property type="molecule type" value="Genomic_DNA"/>
</dbReference>
<evidence type="ECO:0000256" key="1">
    <source>
        <dbReference type="SAM" id="MobiDB-lite"/>
    </source>
</evidence>
<dbReference type="InterPro" id="IPR036526">
    <property type="entry name" value="C-N_Hydrolase_sf"/>
</dbReference>
<keyword evidence="4" id="KW-1185">Reference proteome</keyword>
<evidence type="ECO:0000313" key="4">
    <source>
        <dbReference type="Proteomes" id="UP000443423"/>
    </source>
</evidence>
<evidence type="ECO:0000313" key="3">
    <source>
        <dbReference type="EMBL" id="MRW97810.1"/>
    </source>
</evidence>
<evidence type="ECO:0000259" key="2">
    <source>
        <dbReference type="PROSITE" id="PS50263"/>
    </source>
</evidence>
<dbReference type="RefSeq" id="WP_151113442.1">
    <property type="nucleotide sequence ID" value="NZ_WKJQ01000001.1"/>
</dbReference>
<gene>
    <name evidence="3" type="ORF">GJR99_14665</name>
</gene>
<dbReference type="SUPFAM" id="SSF56317">
    <property type="entry name" value="Carbon-nitrogen hydrolase"/>
    <property type="match status" value="1"/>
</dbReference>
<proteinExistence type="predicted"/>